<reference evidence="1" key="2">
    <citation type="journal article" date="2015" name="Data Brief">
        <title>Shoot transcriptome of the giant reed, Arundo donax.</title>
        <authorList>
            <person name="Barrero R.A."/>
            <person name="Guerrero F.D."/>
            <person name="Moolhuijzen P."/>
            <person name="Goolsby J.A."/>
            <person name="Tidwell J."/>
            <person name="Bellgard S.E."/>
            <person name="Bellgard M.I."/>
        </authorList>
    </citation>
    <scope>NUCLEOTIDE SEQUENCE</scope>
    <source>
        <tissue evidence="1">Shoot tissue taken approximately 20 cm above the soil surface</tissue>
    </source>
</reference>
<organism evidence="1">
    <name type="scientific">Arundo donax</name>
    <name type="common">Giant reed</name>
    <name type="synonym">Donax arundinaceus</name>
    <dbReference type="NCBI Taxonomy" id="35708"/>
    <lineage>
        <taxon>Eukaryota</taxon>
        <taxon>Viridiplantae</taxon>
        <taxon>Streptophyta</taxon>
        <taxon>Embryophyta</taxon>
        <taxon>Tracheophyta</taxon>
        <taxon>Spermatophyta</taxon>
        <taxon>Magnoliopsida</taxon>
        <taxon>Liliopsida</taxon>
        <taxon>Poales</taxon>
        <taxon>Poaceae</taxon>
        <taxon>PACMAD clade</taxon>
        <taxon>Arundinoideae</taxon>
        <taxon>Arundineae</taxon>
        <taxon>Arundo</taxon>
    </lineage>
</organism>
<reference evidence="1" key="1">
    <citation type="submission" date="2014-09" db="EMBL/GenBank/DDBJ databases">
        <authorList>
            <person name="Magalhaes I.L.F."/>
            <person name="Oliveira U."/>
            <person name="Santos F.R."/>
            <person name="Vidigal T.H.D.A."/>
            <person name="Brescovit A.D."/>
            <person name="Santos A.J."/>
        </authorList>
    </citation>
    <scope>NUCLEOTIDE SEQUENCE</scope>
    <source>
        <tissue evidence="1">Shoot tissue taken approximately 20 cm above the soil surface</tissue>
    </source>
</reference>
<dbReference type="EMBL" id="GBRH01173086">
    <property type="protein sequence ID" value="JAE24810.1"/>
    <property type="molecule type" value="Transcribed_RNA"/>
</dbReference>
<name>A0A0A9GI54_ARUDO</name>
<evidence type="ECO:0000313" key="1">
    <source>
        <dbReference type="EMBL" id="JAE24810.1"/>
    </source>
</evidence>
<proteinExistence type="predicted"/>
<protein>
    <submittedName>
        <fullName evidence="1">Uncharacterized protein</fullName>
    </submittedName>
</protein>
<accession>A0A0A9GI54</accession>
<sequence length="14" mass="1705">MYLQGYWGCPRTTE</sequence>